<evidence type="ECO:0000256" key="8">
    <source>
        <dbReference type="ARBA" id="ARBA00022946"/>
    </source>
</evidence>
<keyword evidence="5" id="KW-0999">Mitochondrion inner membrane</keyword>
<dbReference type="EMBL" id="MU853776">
    <property type="protein sequence ID" value="KAK3942125.1"/>
    <property type="molecule type" value="Genomic_DNA"/>
</dbReference>
<dbReference type="SUPFAM" id="SSF54427">
    <property type="entry name" value="NTF2-like"/>
    <property type="match status" value="1"/>
</dbReference>
<dbReference type="GO" id="GO:0051087">
    <property type="term" value="F:protein-folding chaperone binding"/>
    <property type="evidence" value="ECO:0007669"/>
    <property type="project" value="TreeGrafter"/>
</dbReference>
<dbReference type="SMART" id="SM00978">
    <property type="entry name" value="Tim44"/>
    <property type="match status" value="1"/>
</dbReference>
<evidence type="ECO:0000256" key="10">
    <source>
        <dbReference type="ARBA" id="ARBA00023128"/>
    </source>
</evidence>
<keyword evidence="7" id="KW-0653">Protein transport</keyword>
<evidence type="ECO:0000256" key="6">
    <source>
        <dbReference type="ARBA" id="ARBA00022840"/>
    </source>
</evidence>
<protein>
    <recommendedName>
        <fullName evidence="12">Mitochondrial import inner membrane translocase subunit TIM44</fullName>
    </recommendedName>
</protein>
<evidence type="ECO:0000256" key="13">
    <source>
        <dbReference type="SAM" id="MobiDB-lite"/>
    </source>
</evidence>
<keyword evidence="16" id="KW-1185">Reference proteome</keyword>
<dbReference type="Pfam" id="PF04280">
    <property type="entry name" value="Tim44"/>
    <property type="match status" value="1"/>
</dbReference>
<dbReference type="Gene3D" id="3.10.450.240">
    <property type="match status" value="1"/>
</dbReference>
<feature type="domain" description="Tim44-like" evidence="14">
    <location>
        <begin position="392"/>
        <end position="546"/>
    </location>
</feature>
<keyword evidence="3" id="KW-0813">Transport</keyword>
<evidence type="ECO:0000256" key="1">
    <source>
        <dbReference type="ARBA" id="ARBA00004637"/>
    </source>
</evidence>
<name>A0AAN6S6E6_9PEZI</name>
<feature type="compositionally biased region" description="Polar residues" evidence="13">
    <location>
        <begin position="193"/>
        <end position="207"/>
    </location>
</feature>
<feature type="compositionally biased region" description="Basic and acidic residues" evidence="13">
    <location>
        <begin position="300"/>
        <end position="323"/>
    </location>
</feature>
<accession>A0AAN6S6E6</accession>
<dbReference type="Proteomes" id="UP001303473">
    <property type="component" value="Unassembled WGS sequence"/>
</dbReference>
<evidence type="ECO:0000256" key="9">
    <source>
        <dbReference type="ARBA" id="ARBA00023010"/>
    </source>
</evidence>
<comment type="caution">
    <text evidence="15">The sequence shown here is derived from an EMBL/GenBank/DDBJ whole genome shotgun (WGS) entry which is preliminary data.</text>
</comment>
<evidence type="ECO:0000313" key="15">
    <source>
        <dbReference type="EMBL" id="KAK3942125.1"/>
    </source>
</evidence>
<keyword evidence="11" id="KW-0472">Membrane</keyword>
<dbReference type="InterPro" id="IPR032710">
    <property type="entry name" value="NTF2-like_dom_sf"/>
</dbReference>
<dbReference type="InterPro" id="IPR007379">
    <property type="entry name" value="Tim44-like_dom"/>
</dbReference>
<dbReference type="PANTHER" id="PTHR10721:SF1">
    <property type="entry name" value="MITOCHONDRIAL IMPORT INNER MEMBRANE TRANSLOCASE SUBUNIT TIM44"/>
    <property type="match status" value="1"/>
</dbReference>
<comment type="subcellular location">
    <subcellularLocation>
        <location evidence="1">Mitochondrion inner membrane</location>
        <topology evidence="1">Peripheral membrane protein</topology>
    </subcellularLocation>
</comment>
<feature type="region of interest" description="Disordered" evidence="13">
    <location>
        <begin position="186"/>
        <end position="227"/>
    </location>
</feature>
<feature type="compositionally biased region" description="Polar residues" evidence="13">
    <location>
        <begin position="106"/>
        <end position="118"/>
    </location>
</feature>
<dbReference type="PANTHER" id="PTHR10721">
    <property type="entry name" value="MITOCHONDRIAL IMPORT INNER MEMBRANE TRANSLOCASE SUBUNIT TIM44"/>
    <property type="match status" value="1"/>
</dbReference>
<evidence type="ECO:0000259" key="14">
    <source>
        <dbReference type="SMART" id="SM00978"/>
    </source>
</evidence>
<evidence type="ECO:0000256" key="12">
    <source>
        <dbReference type="ARBA" id="ARBA00074309"/>
    </source>
</evidence>
<dbReference type="GO" id="GO:0030150">
    <property type="term" value="P:protein import into mitochondrial matrix"/>
    <property type="evidence" value="ECO:0007669"/>
    <property type="project" value="TreeGrafter"/>
</dbReference>
<feature type="compositionally biased region" description="Polar residues" evidence="13">
    <location>
        <begin position="86"/>
        <end position="98"/>
    </location>
</feature>
<evidence type="ECO:0000313" key="16">
    <source>
        <dbReference type="Proteomes" id="UP001303473"/>
    </source>
</evidence>
<gene>
    <name evidence="15" type="ORF">QBC46DRAFT_81801</name>
</gene>
<keyword evidence="4" id="KW-0547">Nucleotide-binding</keyword>
<dbReference type="FunFam" id="3.10.450.240:FF:000002">
    <property type="entry name" value="Mitochondrial import inner membrane translocase subunit TIM44"/>
    <property type="match status" value="1"/>
</dbReference>
<evidence type="ECO:0000256" key="4">
    <source>
        <dbReference type="ARBA" id="ARBA00022741"/>
    </source>
</evidence>
<dbReference type="GO" id="GO:0005743">
    <property type="term" value="C:mitochondrial inner membrane"/>
    <property type="evidence" value="ECO:0007669"/>
    <property type="project" value="UniProtKB-SubCell"/>
</dbReference>
<evidence type="ECO:0000256" key="11">
    <source>
        <dbReference type="ARBA" id="ARBA00023136"/>
    </source>
</evidence>
<feature type="region of interest" description="Disordered" evidence="13">
    <location>
        <begin position="300"/>
        <end position="331"/>
    </location>
</feature>
<organism evidence="15 16">
    <name type="scientific">Diplogelasinospora grovesii</name>
    <dbReference type="NCBI Taxonomy" id="303347"/>
    <lineage>
        <taxon>Eukaryota</taxon>
        <taxon>Fungi</taxon>
        <taxon>Dikarya</taxon>
        <taxon>Ascomycota</taxon>
        <taxon>Pezizomycotina</taxon>
        <taxon>Sordariomycetes</taxon>
        <taxon>Sordariomycetidae</taxon>
        <taxon>Sordariales</taxon>
        <taxon>Diplogelasinosporaceae</taxon>
        <taxon>Diplogelasinospora</taxon>
    </lineage>
</organism>
<feature type="compositionally biased region" description="Basic and acidic residues" evidence="13">
    <location>
        <begin position="134"/>
        <end position="161"/>
    </location>
</feature>
<evidence type="ECO:0000256" key="5">
    <source>
        <dbReference type="ARBA" id="ARBA00022792"/>
    </source>
</evidence>
<feature type="region of interest" description="Disordered" evidence="13">
    <location>
        <begin position="86"/>
        <end position="172"/>
    </location>
</feature>
<keyword evidence="9" id="KW-0811">Translocation</keyword>
<sequence>MHTFRSVQRIAPPSSSLRASALSNNAYSRSPAYRRLLSSRTSLLSGIQTRPSSTPISLQDAGFLRSPLLPGAIKVEQLSAINSRSFHVSSRTCQQQQTEAKDGKASTETAEAQGSQASGAKAESDAEGQGGKQGEGKEGKEGEEKSDEKSDEPKKEKKEDLPPPPPHGDKTPWQVFLETMQTEFKQSKEWNESTKALASSAHQLTESESVRKARQAYEATSGAVSSTTSKVVKTTAGAIGKSAQWTWETPVMKGVRKGANVTGEVLDKATKPIRETEAFKNVKEVIDDGSSSRYGGWLEKEERRKRREAREQRENGGKPHQVLEEDPEAGTNVTLHKDAAWKEAWRDFRDQNKFVQGIFGMKNVYQESENPLISTARSITDRVAGFFAENETAQVIKKLRQMDPAFQVEPFLRELREYILPEVLDAYVKGDVETLKLWLSEAQYSVYEALTKQYLQAGLKSDGRILDIRHVDILKARMLDPGEIPVFIITCRTQEVHVYRNAKTNQLAAGMEDKVQLVTYAIGITRIPEDVNNPETRGWRLIEMQKSGRDYI</sequence>
<proteinExistence type="inferred from homology"/>
<dbReference type="InterPro" id="IPR039544">
    <property type="entry name" value="Tim44-like"/>
</dbReference>
<reference evidence="16" key="1">
    <citation type="journal article" date="2023" name="Mol. Phylogenet. Evol.">
        <title>Genome-scale phylogeny and comparative genomics of the fungal order Sordariales.</title>
        <authorList>
            <person name="Hensen N."/>
            <person name="Bonometti L."/>
            <person name="Westerberg I."/>
            <person name="Brannstrom I.O."/>
            <person name="Guillou S."/>
            <person name="Cros-Aarteil S."/>
            <person name="Calhoun S."/>
            <person name="Haridas S."/>
            <person name="Kuo A."/>
            <person name="Mondo S."/>
            <person name="Pangilinan J."/>
            <person name="Riley R."/>
            <person name="LaButti K."/>
            <person name="Andreopoulos B."/>
            <person name="Lipzen A."/>
            <person name="Chen C."/>
            <person name="Yan M."/>
            <person name="Daum C."/>
            <person name="Ng V."/>
            <person name="Clum A."/>
            <person name="Steindorff A."/>
            <person name="Ohm R.A."/>
            <person name="Martin F."/>
            <person name="Silar P."/>
            <person name="Natvig D.O."/>
            <person name="Lalanne C."/>
            <person name="Gautier V."/>
            <person name="Ament-Velasquez S.L."/>
            <person name="Kruys A."/>
            <person name="Hutchinson M.I."/>
            <person name="Powell A.J."/>
            <person name="Barry K."/>
            <person name="Miller A.N."/>
            <person name="Grigoriev I.V."/>
            <person name="Debuchy R."/>
            <person name="Gladieux P."/>
            <person name="Hiltunen Thoren M."/>
            <person name="Johannesson H."/>
        </authorList>
    </citation>
    <scope>NUCLEOTIDE SEQUENCE [LARGE SCALE GENOMIC DNA]</scope>
    <source>
        <strain evidence="16">CBS 340.73</strain>
    </source>
</reference>
<dbReference type="AlphaFoldDB" id="A0AAN6S6E6"/>
<comment type="similarity">
    <text evidence="2">Belongs to the Tim44 family.</text>
</comment>
<dbReference type="GO" id="GO:0005524">
    <property type="term" value="F:ATP binding"/>
    <property type="evidence" value="ECO:0007669"/>
    <property type="project" value="UniProtKB-KW"/>
</dbReference>
<evidence type="ECO:0000256" key="3">
    <source>
        <dbReference type="ARBA" id="ARBA00022448"/>
    </source>
</evidence>
<keyword evidence="8" id="KW-0809">Transit peptide</keyword>
<keyword evidence="6" id="KW-0067">ATP-binding</keyword>
<evidence type="ECO:0000256" key="7">
    <source>
        <dbReference type="ARBA" id="ARBA00022927"/>
    </source>
</evidence>
<keyword evidence="10" id="KW-0496">Mitochondrion</keyword>
<evidence type="ECO:0000256" key="2">
    <source>
        <dbReference type="ARBA" id="ARBA00009597"/>
    </source>
</evidence>